<accession>D4GIU5</accession>
<evidence type="ECO:0000256" key="2">
    <source>
        <dbReference type="ARBA" id="ARBA00022679"/>
    </source>
</evidence>
<dbReference type="STRING" id="706191.PANA_0523"/>
<name>D4GIU5_PANAM</name>
<dbReference type="GO" id="GO:0000160">
    <property type="term" value="P:phosphorelay signal transduction system"/>
    <property type="evidence" value="ECO:0007669"/>
    <property type="project" value="UniProtKB-KW"/>
</dbReference>
<dbReference type="AlphaFoldDB" id="D4GIU5"/>
<dbReference type="InterPro" id="IPR003594">
    <property type="entry name" value="HATPase_dom"/>
</dbReference>
<reference evidence="8 9" key="1">
    <citation type="journal article" date="2010" name="J. Bacteriol.">
        <title>Genome sequence of Pantoea ananatis LMG20103, the causative agent of Eucalyptus blight and dieback.</title>
        <authorList>
            <person name="De Maayer P."/>
            <person name="Chan W.Y."/>
            <person name="Venter S.N."/>
            <person name="Toth I.K."/>
            <person name="Birch P.R."/>
            <person name="Joubert F."/>
            <person name="Coutinho T.A."/>
        </authorList>
    </citation>
    <scope>NUCLEOTIDE SEQUENCE [LARGE SCALE GENOMIC DNA]</scope>
    <source>
        <strain evidence="8 9">LMG 20103</strain>
    </source>
</reference>
<dbReference type="EMBL" id="CP001875">
    <property type="protein sequence ID" value="ADD75690.1"/>
    <property type="molecule type" value="Genomic_DNA"/>
</dbReference>
<dbReference type="KEGG" id="pam:PANA_0523"/>
<dbReference type="GO" id="GO:0005524">
    <property type="term" value="F:ATP binding"/>
    <property type="evidence" value="ECO:0007669"/>
    <property type="project" value="UniProtKB-KW"/>
</dbReference>
<dbReference type="GO" id="GO:0016301">
    <property type="term" value="F:kinase activity"/>
    <property type="evidence" value="ECO:0007669"/>
    <property type="project" value="UniProtKB-KW"/>
</dbReference>
<evidence type="ECO:0000259" key="7">
    <source>
        <dbReference type="PROSITE" id="PS50109"/>
    </source>
</evidence>
<evidence type="ECO:0000313" key="8">
    <source>
        <dbReference type="EMBL" id="ADD75690.1"/>
    </source>
</evidence>
<protein>
    <submittedName>
        <fullName evidence="8">RstB</fullName>
    </submittedName>
</protein>
<keyword evidence="9" id="KW-1185">Reference proteome</keyword>
<dbReference type="Gene3D" id="3.30.565.10">
    <property type="entry name" value="Histidine kinase-like ATPase, C-terminal domain"/>
    <property type="match status" value="2"/>
</dbReference>
<keyword evidence="1" id="KW-0597">Phosphoprotein</keyword>
<keyword evidence="4" id="KW-0418">Kinase</keyword>
<evidence type="ECO:0000256" key="5">
    <source>
        <dbReference type="ARBA" id="ARBA00022840"/>
    </source>
</evidence>
<dbReference type="HOGENOM" id="CLU_012281_1_0_6"/>
<keyword evidence="5" id="KW-0067">ATP-binding</keyword>
<dbReference type="Pfam" id="PF02518">
    <property type="entry name" value="HATPase_c"/>
    <property type="match status" value="1"/>
</dbReference>
<dbReference type="RefSeq" id="WP_013024418.1">
    <property type="nucleotide sequence ID" value="NC_013956.2"/>
</dbReference>
<keyword evidence="3" id="KW-0547">Nucleotide-binding</keyword>
<evidence type="ECO:0000256" key="1">
    <source>
        <dbReference type="ARBA" id="ARBA00022553"/>
    </source>
</evidence>
<dbReference type="InterPro" id="IPR036890">
    <property type="entry name" value="HATPase_C_sf"/>
</dbReference>
<sequence length="788" mass="90462">MFKVSARTILELGSELISSDIIAFYELIKNSFDAKTEDGVKVHFDITLQKNDYKRILNLIQEKVISHNDAILSIEKGLEKSSKYYKDFSEEIKRTKNIDELEETLIISQSKFNKLTISDSGLGMDIKQLSENFLVIGTSSRKKKIDEALFEKSNTSPFLGEKGIGRLSVMRLGNKLNLVTTTSDNDEEFILQIDWQKFSNLDLMLDEIEVKPLKRAKNKEWHGCIIEVSSLMENWTRLRVEDLVNLEMSKLTDPFEDIRKRPKIAVFWNNERISIPAMDKKLLDSSHAEVKGEYKVIKGKPYLKCQYTIRDAGLEHPIEQEICHLDEADLHGLIVGNKLNVSIDSLESLGDFNFECYWFNRQRLKAIDGIGTQKNARDLQKQWSGIMLYRDNFRVFPYGEDDDDWLSLDRKALAHSGYTLNKAQFIGRVNISRLGNPELIDQTNREGLRITDEQKVFLKILKFSIQERLLQKLKSIKKQYKGQKINVGVIETDITGLKKRADNAVKLLRKHVNESGKGFLEDLQQTLFQYAEFSRNAKLKIEVTESDSLMMTELAGIGLMSEIIAHELARTAENALDTLNVLKSKELSQEITKGLEILRGEMHSLNKRLKVLDPISIAGRQRTEKLSLVETIEDILDLHKPQFIRHSIDASIIEKPDNKMVMPLVKGILIQIFANLIANSKYWLDIKKDRIINFSPKIEIIIEDNPPTVFFRDNGTGISPENKENIFKPFFSLKEESKRRGLGLHIARENAAFIGCTLSLDNEINKETNRHHTFVLELPETDKTSTKK</sequence>
<dbReference type="SMART" id="SM00387">
    <property type="entry name" value="HATPase_c"/>
    <property type="match status" value="1"/>
</dbReference>
<evidence type="ECO:0000256" key="4">
    <source>
        <dbReference type="ARBA" id="ARBA00022777"/>
    </source>
</evidence>
<dbReference type="SUPFAM" id="SSF55874">
    <property type="entry name" value="ATPase domain of HSP90 chaperone/DNA topoisomerase II/histidine kinase"/>
    <property type="match status" value="2"/>
</dbReference>
<dbReference type="InterPro" id="IPR005467">
    <property type="entry name" value="His_kinase_dom"/>
</dbReference>
<evidence type="ECO:0000313" key="9">
    <source>
        <dbReference type="Proteomes" id="UP000001702"/>
    </source>
</evidence>
<dbReference type="Proteomes" id="UP000001702">
    <property type="component" value="Chromosome"/>
</dbReference>
<dbReference type="PANTHER" id="PTHR43065">
    <property type="entry name" value="SENSOR HISTIDINE KINASE"/>
    <property type="match status" value="1"/>
</dbReference>
<gene>
    <name evidence="8" type="primary">rstB</name>
    <name evidence="8" type="ordered locus">PANA_0523</name>
</gene>
<keyword evidence="6" id="KW-0902">Two-component regulatory system</keyword>
<dbReference type="eggNOG" id="COG4191">
    <property type="taxonomic scope" value="Bacteria"/>
</dbReference>
<organism evidence="8 9">
    <name type="scientific">Pantoea ananatis (strain LMG 20103)</name>
    <dbReference type="NCBI Taxonomy" id="706191"/>
    <lineage>
        <taxon>Bacteria</taxon>
        <taxon>Pseudomonadati</taxon>
        <taxon>Pseudomonadota</taxon>
        <taxon>Gammaproteobacteria</taxon>
        <taxon>Enterobacterales</taxon>
        <taxon>Erwiniaceae</taxon>
        <taxon>Pantoea</taxon>
    </lineage>
</organism>
<feature type="domain" description="Histidine kinase" evidence="7">
    <location>
        <begin position="563"/>
        <end position="782"/>
    </location>
</feature>
<dbReference type="PROSITE" id="PS50109">
    <property type="entry name" value="HIS_KIN"/>
    <property type="match status" value="1"/>
</dbReference>
<evidence type="ECO:0000256" key="6">
    <source>
        <dbReference type="ARBA" id="ARBA00023012"/>
    </source>
</evidence>
<proteinExistence type="predicted"/>
<dbReference type="PANTHER" id="PTHR43065:SF10">
    <property type="entry name" value="PEROXIDE STRESS-ACTIVATED HISTIDINE KINASE MAK3"/>
    <property type="match status" value="1"/>
</dbReference>
<evidence type="ECO:0000256" key="3">
    <source>
        <dbReference type="ARBA" id="ARBA00022741"/>
    </source>
</evidence>
<keyword evidence="2" id="KW-0808">Transferase</keyword>
<dbReference type="Pfam" id="PF13589">
    <property type="entry name" value="HATPase_c_3"/>
    <property type="match status" value="1"/>
</dbReference>